<organism evidence="2 3">
    <name type="scientific">Lentinula raphanica</name>
    <dbReference type="NCBI Taxonomy" id="153919"/>
    <lineage>
        <taxon>Eukaryota</taxon>
        <taxon>Fungi</taxon>
        <taxon>Dikarya</taxon>
        <taxon>Basidiomycota</taxon>
        <taxon>Agaricomycotina</taxon>
        <taxon>Agaricomycetes</taxon>
        <taxon>Agaricomycetidae</taxon>
        <taxon>Agaricales</taxon>
        <taxon>Marasmiineae</taxon>
        <taxon>Omphalotaceae</taxon>
        <taxon>Lentinula</taxon>
    </lineage>
</organism>
<accession>A0AA38PK89</accession>
<name>A0AA38PK89_9AGAR</name>
<feature type="region of interest" description="Disordered" evidence="1">
    <location>
        <begin position="57"/>
        <end position="116"/>
    </location>
</feature>
<feature type="compositionally biased region" description="Pro residues" evidence="1">
    <location>
        <begin position="89"/>
        <end position="101"/>
    </location>
</feature>
<dbReference type="EMBL" id="MU805952">
    <property type="protein sequence ID" value="KAJ3844493.1"/>
    <property type="molecule type" value="Genomic_DNA"/>
</dbReference>
<evidence type="ECO:0000256" key="1">
    <source>
        <dbReference type="SAM" id="MobiDB-lite"/>
    </source>
</evidence>
<feature type="compositionally biased region" description="Low complexity" evidence="1">
    <location>
        <begin position="11"/>
        <end position="25"/>
    </location>
</feature>
<reference evidence="2" key="1">
    <citation type="submission" date="2022-08" db="EMBL/GenBank/DDBJ databases">
        <authorList>
            <consortium name="DOE Joint Genome Institute"/>
            <person name="Min B."/>
            <person name="Riley R."/>
            <person name="Sierra-Patev S."/>
            <person name="Naranjo-Ortiz M."/>
            <person name="Looney B."/>
            <person name="Konkel Z."/>
            <person name="Slot J.C."/>
            <person name="Sakamoto Y."/>
            <person name="Steenwyk J.L."/>
            <person name="Rokas A."/>
            <person name="Carro J."/>
            <person name="Camarero S."/>
            <person name="Ferreira P."/>
            <person name="Molpeceres G."/>
            <person name="Ruiz-Duenas F.J."/>
            <person name="Serrano A."/>
            <person name="Henrissat B."/>
            <person name="Drula E."/>
            <person name="Hughes K.W."/>
            <person name="Mata J.L."/>
            <person name="Ishikawa N.K."/>
            <person name="Vargas-Isla R."/>
            <person name="Ushijima S."/>
            <person name="Smith C.A."/>
            <person name="Ahrendt S."/>
            <person name="Andreopoulos W."/>
            <person name="He G."/>
            <person name="Labutti K."/>
            <person name="Lipzen A."/>
            <person name="Ng V."/>
            <person name="Sandor L."/>
            <person name="Barry K."/>
            <person name="Martinez A.T."/>
            <person name="Xiao Y."/>
            <person name="Gibbons J.G."/>
            <person name="Terashima K."/>
            <person name="Hibbett D.S."/>
            <person name="Grigoriev I.V."/>
        </authorList>
    </citation>
    <scope>NUCLEOTIDE SEQUENCE</scope>
    <source>
        <strain evidence="2">TFB9207</strain>
    </source>
</reference>
<feature type="region of interest" description="Disordered" evidence="1">
    <location>
        <begin position="1"/>
        <end position="45"/>
    </location>
</feature>
<dbReference type="AlphaFoldDB" id="A0AA38PK89"/>
<proteinExistence type="predicted"/>
<comment type="caution">
    <text evidence="2">The sequence shown here is derived from an EMBL/GenBank/DDBJ whole genome shotgun (WGS) entry which is preliminary data.</text>
</comment>
<evidence type="ECO:0000313" key="2">
    <source>
        <dbReference type="EMBL" id="KAJ3844493.1"/>
    </source>
</evidence>
<protein>
    <submittedName>
        <fullName evidence="2">Uncharacterized protein</fullName>
    </submittedName>
</protein>
<feature type="compositionally biased region" description="Polar residues" evidence="1">
    <location>
        <begin position="33"/>
        <end position="45"/>
    </location>
</feature>
<gene>
    <name evidence="2" type="ORF">F5878DRAFT_720650</name>
</gene>
<dbReference type="Proteomes" id="UP001163846">
    <property type="component" value="Unassembled WGS sequence"/>
</dbReference>
<feature type="compositionally biased region" description="Polar residues" evidence="1">
    <location>
        <begin position="102"/>
        <end position="113"/>
    </location>
</feature>
<feature type="region of interest" description="Disordered" evidence="1">
    <location>
        <begin position="131"/>
        <end position="160"/>
    </location>
</feature>
<sequence>MSTHSSGVILSSPTFSATSTMSTSSYDLGSEPLSRSSTVSTQTFSLVDDDSADEIVFDISPGSDFSADISPESSLDSDEEDFVLLRRPLSPPSRSPTPSPPQLTVTSPSSDSGLASRLDNLSLRNTQKTAAAAPFVDDNSPPSTPVGATPRGLKRHGVKDESQVIGLGFRPIVDDISESNFSTDQEPEDVDTFGYERAVNYVTSFLQNPSAYYESSSRLTLLQSLIIELGLSSSSLPMSLKSAQAVLKSQAFLNIREYLAVRDKGPDAVKQVMYPSRSALIKSIRKQPRSRASLDWVKERGLQVLLVTAYHN</sequence>
<evidence type="ECO:0000313" key="3">
    <source>
        <dbReference type="Proteomes" id="UP001163846"/>
    </source>
</evidence>
<keyword evidence="3" id="KW-1185">Reference proteome</keyword>